<dbReference type="GO" id="GO:0008270">
    <property type="term" value="F:zinc ion binding"/>
    <property type="evidence" value="ECO:0007669"/>
    <property type="project" value="InterPro"/>
</dbReference>
<dbReference type="InterPro" id="IPR013154">
    <property type="entry name" value="ADH-like_N"/>
</dbReference>
<dbReference type="Pfam" id="PF00107">
    <property type="entry name" value="ADH_zinc_N"/>
    <property type="match status" value="1"/>
</dbReference>
<protein>
    <submittedName>
        <fullName evidence="9">Alcohol dehydrogenase</fullName>
    </submittedName>
</protein>
<keyword evidence="6" id="KW-0520">NAD</keyword>
<reference evidence="9 10" key="1">
    <citation type="submission" date="2019-01" db="EMBL/GenBank/DDBJ databases">
        <title>Halorientalis sp. F13-25 a new haloarchaeum isolated from hypersaline water.</title>
        <authorList>
            <person name="Ana D.-V."/>
            <person name="Cristina S.-P."/>
            <person name="Antonio V."/>
        </authorList>
    </citation>
    <scope>NUCLEOTIDE SEQUENCE [LARGE SCALE GENOMIC DNA]</scope>
    <source>
        <strain evidence="9 10">F13-25</strain>
    </source>
</reference>
<dbReference type="FunFam" id="3.40.50.720:FF:000039">
    <property type="entry name" value="Alcohol dehydrogenase AdhP"/>
    <property type="match status" value="1"/>
</dbReference>
<comment type="cofactor">
    <cofactor evidence="1 7">
        <name>Zn(2+)</name>
        <dbReference type="ChEBI" id="CHEBI:29105"/>
    </cofactor>
</comment>
<dbReference type="AlphaFoldDB" id="A0A498KW16"/>
<evidence type="ECO:0000256" key="6">
    <source>
        <dbReference type="ARBA" id="ARBA00023027"/>
    </source>
</evidence>
<dbReference type="InterPro" id="IPR013149">
    <property type="entry name" value="ADH-like_C"/>
</dbReference>
<name>A0A498KW16_9EURY</name>
<dbReference type="Proteomes" id="UP000289691">
    <property type="component" value="Unassembled WGS sequence"/>
</dbReference>
<dbReference type="SMART" id="SM00829">
    <property type="entry name" value="PKS_ER"/>
    <property type="match status" value="1"/>
</dbReference>
<dbReference type="PROSITE" id="PS00059">
    <property type="entry name" value="ADH_ZINC"/>
    <property type="match status" value="1"/>
</dbReference>
<dbReference type="InterPro" id="IPR020843">
    <property type="entry name" value="ER"/>
</dbReference>
<dbReference type="GO" id="GO:0043168">
    <property type="term" value="F:anion binding"/>
    <property type="evidence" value="ECO:0007669"/>
    <property type="project" value="UniProtKB-ARBA"/>
</dbReference>
<evidence type="ECO:0000256" key="3">
    <source>
        <dbReference type="ARBA" id="ARBA00022723"/>
    </source>
</evidence>
<feature type="domain" description="Enoyl reductase (ER)" evidence="8">
    <location>
        <begin position="10"/>
        <end position="332"/>
    </location>
</feature>
<dbReference type="GO" id="GO:0030554">
    <property type="term" value="F:adenyl nucleotide binding"/>
    <property type="evidence" value="ECO:0007669"/>
    <property type="project" value="UniProtKB-ARBA"/>
</dbReference>
<comment type="caution">
    <text evidence="9">The sequence shown here is derived from an EMBL/GenBank/DDBJ whole genome shotgun (WGS) entry which is preliminary data.</text>
</comment>
<comment type="similarity">
    <text evidence="2 7">Belongs to the zinc-containing alcohol dehydrogenase family.</text>
</comment>
<evidence type="ECO:0000256" key="5">
    <source>
        <dbReference type="ARBA" id="ARBA00023002"/>
    </source>
</evidence>
<sequence length="334" mass="34913">MRAAVVPEAGGDFEFVEREIPEPDPGEVRIAVEACGICHSDVFAKEGTYPGISYPRVPGHEIAGRVDAVGDRVTAWAEDDRVGAGWHGGHCFTCDPCRRGNFLQCENGEITGITFDGGYAEYVTVPSEAVASVPDDLDAADAAPLLCAGVTTFNALRNSDAQPGDLVAVQGVGGLGHLGLQYAHAAGYETVAISRSPDKEDLARSLGADHFVNAAETDPAERLQALGGARVVLATAPASDAISSVVDGIGIDGSVVVVGVPGAPIEVDANTLIGTRGGVEGWGSGHARDSQDTLEFSALRDVTPEIETYPLDDVEAAYERMIENEARFRVVLEP</sequence>
<dbReference type="Pfam" id="PF08240">
    <property type="entry name" value="ADH_N"/>
    <property type="match status" value="1"/>
</dbReference>
<dbReference type="GO" id="GO:0004022">
    <property type="term" value="F:alcohol dehydrogenase (NAD+) activity"/>
    <property type="evidence" value="ECO:0007669"/>
    <property type="project" value="TreeGrafter"/>
</dbReference>
<accession>A0A498KW16</accession>
<dbReference type="InterPro" id="IPR036291">
    <property type="entry name" value="NAD(P)-bd_dom_sf"/>
</dbReference>
<dbReference type="PANTHER" id="PTHR42940:SF7">
    <property type="entry name" value="ALCOHOL DEHYDROGENASE-LIKE N-TERMINAL DOMAIN-CONTAINING PROTEIN"/>
    <property type="match status" value="1"/>
</dbReference>
<evidence type="ECO:0000256" key="4">
    <source>
        <dbReference type="ARBA" id="ARBA00022833"/>
    </source>
</evidence>
<keyword evidence="10" id="KW-1185">Reference proteome</keyword>
<dbReference type="PANTHER" id="PTHR42940">
    <property type="entry name" value="ALCOHOL DEHYDROGENASE 1-RELATED"/>
    <property type="match status" value="1"/>
</dbReference>
<dbReference type="InterPro" id="IPR002328">
    <property type="entry name" value="ADH_Zn_CS"/>
</dbReference>
<evidence type="ECO:0000256" key="1">
    <source>
        <dbReference type="ARBA" id="ARBA00001947"/>
    </source>
</evidence>
<dbReference type="GO" id="GO:0044281">
    <property type="term" value="P:small molecule metabolic process"/>
    <property type="evidence" value="ECO:0007669"/>
    <property type="project" value="UniProtKB-ARBA"/>
</dbReference>
<dbReference type="OrthoDB" id="8709at2157"/>
<dbReference type="Gene3D" id="3.90.180.10">
    <property type="entry name" value="Medium-chain alcohol dehydrogenases, catalytic domain"/>
    <property type="match status" value="1"/>
</dbReference>
<dbReference type="GO" id="GO:0005737">
    <property type="term" value="C:cytoplasm"/>
    <property type="evidence" value="ECO:0007669"/>
    <property type="project" value="TreeGrafter"/>
</dbReference>
<evidence type="ECO:0000256" key="2">
    <source>
        <dbReference type="ARBA" id="ARBA00008072"/>
    </source>
</evidence>
<dbReference type="InterPro" id="IPR011032">
    <property type="entry name" value="GroES-like_sf"/>
</dbReference>
<evidence type="ECO:0000256" key="7">
    <source>
        <dbReference type="RuleBase" id="RU361277"/>
    </source>
</evidence>
<keyword evidence="3 7" id="KW-0479">Metal-binding</keyword>
<evidence type="ECO:0000313" key="10">
    <source>
        <dbReference type="Proteomes" id="UP000289691"/>
    </source>
</evidence>
<dbReference type="SUPFAM" id="SSF50129">
    <property type="entry name" value="GroES-like"/>
    <property type="match status" value="1"/>
</dbReference>
<dbReference type="EMBL" id="RDFA01000004">
    <property type="protein sequence ID" value="RXK48718.1"/>
    <property type="molecule type" value="Genomic_DNA"/>
</dbReference>
<proteinExistence type="inferred from homology"/>
<organism evidence="9 10">
    <name type="scientific">Halorientalis pallida</name>
    <dbReference type="NCBI Taxonomy" id="2479928"/>
    <lineage>
        <taxon>Archaea</taxon>
        <taxon>Methanobacteriati</taxon>
        <taxon>Methanobacteriota</taxon>
        <taxon>Stenosarchaea group</taxon>
        <taxon>Halobacteria</taxon>
        <taxon>Halobacteriales</taxon>
        <taxon>Haloarculaceae</taxon>
        <taxon>Halorientalis</taxon>
    </lineage>
</organism>
<evidence type="ECO:0000259" key="8">
    <source>
        <dbReference type="SMART" id="SM00829"/>
    </source>
</evidence>
<dbReference type="SUPFAM" id="SSF51735">
    <property type="entry name" value="NAD(P)-binding Rossmann-fold domains"/>
    <property type="match status" value="1"/>
</dbReference>
<gene>
    <name evidence="9" type="ORF">EAF64_13425</name>
</gene>
<dbReference type="Gene3D" id="3.40.50.720">
    <property type="entry name" value="NAD(P)-binding Rossmann-like Domain"/>
    <property type="match status" value="1"/>
</dbReference>
<keyword evidence="4 7" id="KW-0862">Zinc</keyword>
<evidence type="ECO:0000313" key="9">
    <source>
        <dbReference type="EMBL" id="RXK48718.1"/>
    </source>
</evidence>
<dbReference type="RefSeq" id="WP_129069555.1">
    <property type="nucleotide sequence ID" value="NZ_RDFA01000004.1"/>
</dbReference>
<keyword evidence="5" id="KW-0560">Oxidoreductase</keyword>